<dbReference type="Proteomes" id="UP000035063">
    <property type="component" value="Chromosome"/>
</dbReference>
<dbReference type="EMBL" id="AP012323">
    <property type="protein sequence ID" value="BAQ97708.1"/>
    <property type="molecule type" value="Genomic_DNA"/>
</dbReference>
<accession>A0ABM7EP76</accession>
<evidence type="ECO:0000313" key="1">
    <source>
        <dbReference type="EMBL" id="BAQ97708.1"/>
    </source>
</evidence>
<gene>
    <name evidence="1" type="ORF">BBBF_0501</name>
</gene>
<sequence length="324" mass="36576">MGLLDKLFGRDTPSQEIVGKVDKEGPRNPIDQLGVTGRSQRNAAYEDTAHIPRITDYVAEKLSQLLRYSTEMPVLRLTEDDSPAQITDSKLGGAFYVPEGMKVPRNLDTGDPLYLLAQLNFSQLPQLRGFPAQGLLQFFIDGEDTLYGADYDNPQSQRSWRVRYLPNVPVTALHANRVVKPAWHDDTVLPFNDPDTERRLVAQAGKQTITPTDYRFEGRLQSCVSTLNEYDHGFFREHEAEIRDSLAVLLMSGGHQVGGYPIFTQSDPHDDRDPLWNKATDLLLQIDSTNDVSFGDSGVANFFISPSDLERLDFSRVLYTWDCY</sequence>
<dbReference type="Pfam" id="PF09234">
    <property type="entry name" value="DUF1963"/>
    <property type="match status" value="1"/>
</dbReference>
<dbReference type="InterPro" id="IPR015315">
    <property type="entry name" value="DUF1963"/>
</dbReference>
<dbReference type="Gene3D" id="2.30.320.10">
    <property type="entry name" value="YwqG-like"/>
    <property type="match status" value="1"/>
</dbReference>
<name>A0ABM7EP76_BIFBI</name>
<protein>
    <recommendedName>
        <fullName evidence="3">DUF1963 domain-containing protein</fullName>
    </recommendedName>
</protein>
<evidence type="ECO:0008006" key="3">
    <source>
        <dbReference type="Google" id="ProtNLM"/>
    </source>
</evidence>
<dbReference type="SUPFAM" id="SSF103032">
    <property type="entry name" value="Hypothetical protein YwqG"/>
    <property type="match status" value="1"/>
</dbReference>
<organism evidence="1 2">
    <name type="scientific">Bifidobacterium bifidum ATCC 29521 = JCM 1255 = DSM 20456</name>
    <dbReference type="NCBI Taxonomy" id="500634"/>
    <lineage>
        <taxon>Bacteria</taxon>
        <taxon>Bacillati</taxon>
        <taxon>Actinomycetota</taxon>
        <taxon>Actinomycetes</taxon>
        <taxon>Bifidobacteriales</taxon>
        <taxon>Bifidobacteriaceae</taxon>
        <taxon>Bifidobacterium</taxon>
    </lineage>
</organism>
<keyword evidence="2" id="KW-1185">Reference proteome</keyword>
<dbReference type="PANTHER" id="PTHR36436:SF6">
    <property type="entry name" value="SLL5081 PROTEIN"/>
    <property type="match status" value="1"/>
</dbReference>
<dbReference type="InterPro" id="IPR035948">
    <property type="entry name" value="YwqG-like_sf"/>
</dbReference>
<dbReference type="RefSeq" id="WP_021648444.1">
    <property type="nucleotide sequence ID" value="NZ_AP012323.1"/>
</dbReference>
<proteinExistence type="predicted"/>
<reference evidence="2" key="2">
    <citation type="journal article" date="2015" name="J. Biotechnol.">
        <title>Complete genome sequence of Bifidobacterium bifidum JCM 1255(T) isolated from feces of a breast-fed infant.</title>
        <authorList>
            <person name="Morita H."/>
            <person name="Toh H."/>
            <person name="Oshima K."/>
            <person name="Nakano A."/>
            <person name="Shindo C."/>
            <person name="Komiya K."/>
            <person name="Arakawa K."/>
            <person name="Suda W."/>
            <person name="Honda K."/>
            <person name="Hattori M."/>
        </authorList>
    </citation>
    <scope>NUCLEOTIDE SEQUENCE [LARGE SCALE GENOMIC DNA]</scope>
    <source>
        <strain evidence="2">JCM 1255</strain>
    </source>
</reference>
<evidence type="ECO:0000313" key="2">
    <source>
        <dbReference type="Proteomes" id="UP000035063"/>
    </source>
</evidence>
<reference evidence="1 2" key="1">
    <citation type="submission" date="2012-02" db="EMBL/GenBank/DDBJ databases">
        <title>Complete genome sequence of Bifidobacterium bifidum JCM 1255.</title>
        <authorList>
            <person name="Toh H."/>
            <person name="Oshima K."/>
            <person name="Morita H."/>
            <person name="Hattori M."/>
        </authorList>
    </citation>
    <scope>NUCLEOTIDE SEQUENCE [LARGE SCALE GENOMIC DNA]</scope>
    <source>
        <strain evidence="1 2">JCM 1255</strain>
    </source>
</reference>
<dbReference type="PANTHER" id="PTHR36436">
    <property type="entry name" value="SLL5081 PROTEIN"/>
    <property type="match status" value="1"/>
</dbReference>